<dbReference type="RefSeq" id="WP_251409364.1">
    <property type="nucleotide sequence ID" value="NZ_JAMQGM010000008.1"/>
</dbReference>
<dbReference type="SMART" id="SM00460">
    <property type="entry name" value="TGc"/>
    <property type="match status" value="1"/>
</dbReference>
<evidence type="ECO:0000259" key="3">
    <source>
        <dbReference type="SMART" id="SM00460"/>
    </source>
</evidence>
<name>A0ABT0X1L7_9ACTN</name>
<dbReference type="Pfam" id="PF01841">
    <property type="entry name" value="Transglut_core"/>
    <property type="match status" value="1"/>
</dbReference>
<dbReference type="InterPro" id="IPR052901">
    <property type="entry name" value="Bact_TGase-like"/>
</dbReference>
<feature type="region of interest" description="Disordered" evidence="1">
    <location>
        <begin position="314"/>
        <end position="334"/>
    </location>
</feature>
<dbReference type="PROSITE" id="PS51257">
    <property type="entry name" value="PROKAR_LIPOPROTEIN"/>
    <property type="match status" value="1"/>
</dbReference>
<sequence length="797" mass="84883">MSGQARLTVCAAAATLMAACSLLPLVDSGSWILRVALLLMVLAAVGGLARRVPLARPLTVASQTLVALLLLTLMFVPRHAVAGVLPGPDAMRAFAGLLAAGVEDVGRFATPAPVTIGIRLLLVGGVVVIGLSVDALAVTYRRAAPAGLPLLALYSVAAGLAQGGARWLWFLFASGGYLLLLLAEGRDRLSQWGRLFSGVPGWPGTGRNGSGGSALAPVRTGRRIGAVALGVALLVPTVLPSLDGGLLAARRAGGTGSGPGGTISAVNPLVSLQNSLNQSDNREVLNYRTDSEQTRDLYLRIVALDRFDGTSWKPSERRVTDVPSPLPPPDGLSPGVRTTRITSNVSAAEWYAQNWLPLPYPATDVDIDGRWRYEPAGRTLVGDRNQTTRGVRYRVTSLLVQPTPARLARAGTPPSDVLREYTRVPASLPPVVARTAEQVTAGASNDYERAVKLQTWFATDGDFEYDTKVRPGNGSQAITRFLRDKKGFCVHFAFSMAAMARTLKIPARVAVGFTPGSPQSDGSMSVGLKDAHAWPELYFPGVGWTRFEPTPTRGTIPEYAVDDAPTGSGNPEPETPGPENSEAPPAAPPSADACPPQLKKLGECPGDVQREIGTPQETGPSLGAVSAAVLLGLVVVLLPFLPMLWREKLRRDRLGRSGDGAGRTLAAWREFLDSGWDHGIVPDDSRTPRKAAEAIVRGGRLSGPAAEAAHRLAEAVDQVLYAPVPRGGGASADDVRRVRAGLHASAKFRGRLQARFAPRSSVRVLWTWSRWWAAVVSWWEVRGRRVVTVRRPFARRG</sequence>
<dbReference type="SUPFAM" id="SSF54001">
    <property type="entry name" value="Cysteine proteinases"/>
    <property type="match status" value="1"/>
</dbReference>
<keyword evidence="2" id="KW-0812">Transmembrane</keyword>
<feature type="transmembrane region" description="Helical" evidence="2">
    <location>
        <begin position="7"/>
        <end position="25"/>
    </location>
</feature>
<feature type="transmembrane region" description="Helical" evidence="2">
    <location>
        <begin position="116"/>
        <end position="136"/>
    </location>
</feature>
<dbReference type="InterPro" id="IPR021878">
    <property type="entry name" value="TgpA_N"/>
</dbReference>
<dbReference type="Proteomes" id="UP001167160">
    <property type="component" value="Unassembled WGS sequence"/>
</dbReference>
<evidence type="ECO:0000313" key="5">
    <source>
        <dbReference type="Proteomes" id="UP001167160"/>
    </source>
</evidence>
<feature type="domain" description="Transglutaminase-like" evidence="3">
    <location>
        <begin position="481"/>
        <end position="551"/>
    </location>
</feature>
<dbReference type="InterPro" id="IPR038765">
    <property type="entry name" value="Papain-like_cys_pep_sf"/>
</dbReference>
<feature type="transmembrane region" description="Helical" evidence="2">
    <location>
        <begin position="31"/>
        <end position="49"/>
    </location>
</feature>
<feature type="transmembrane region" description="Helical" evidence="2">
    <location>
        <begin position="143"/>
        <end position="161"/>
    </location>
</feature>
<feature type="compositionally biased region" description="Low complexity" evidence="1">
    <location>
        <begin position="565"/>
        <end position="596"/>
    </location>
</feature>
<accession>A0ABT0X1L7</accession>
<keyword evidence="2" id="KW-0472">Membrane</keyword>
<comment type="caution">
    <text evidence="4">The sequence shown here is derived from an EMBL/GenBank/DDBJ whole genome shotgun (WGS) entry which is preliminary data.</text>
</comment>
<dbReference type="InterPro" id="IPR002931">
    <property type="entry name" value="Transglutaminase-like"/>
</dbReference>
<evidence type="ECO:0000256" key="2">
    <source>
        <dbReference type="SAM" id="Phobius"/>
    </source>
</evidence>
<dbReference type="PANTHER" id="PTHR42736:SF1">
    <property type="entry name" value="PROTEIN-GLUTAMINE GAMMA-GLUTAMYLTRANSFERASE"/>
    <property type="match status" value="1"/>
</dbReference>
<proteinExistence type="predicted"/>
<dbReference type="InterPro" id="IPR025403">
    <property type="entry name" value="TgpA-like_C"/>
</dbReference>
<feature type="transmembrane region" description="Helical" evidence="2">
    <location>
        <begin position="622"/>
        <end position="645"/>
    </location>
</feature>
<evidence type="ECO:0000256" key="1">
    <source>
        <dbReference type="SAM" id="MobiDB-lite"/>
    </source>
</evidence>
<dbReference type="EMBL" id="JAMQGM010000008">
    <property type="protein sequence ID" value="MCM2576447.1"/>
    <property type="molecule type" value="Genomic_DNA"/>
</dbReference>
<keyword evidence="2" id="KW-1133">Transmembrane helix</keyword>
<dbReference type="Pfam" id="PF13559">
    <property type="entry name" value="DUF4129"/>
    <property type="match status" value="1"/>
</dbReference>
<protein>
    <submittedName>
        <fullName evidence="4">DUF3488 and transglutaminase-like domain-containing protein</fullName>
    </submittedName>
</protein>
<organism evidence="4 5">
    <name type="scientific">Streptomyces meridianus</name>
    <dbReference type="NCBI Taxonomy" id="2938945"/>
    <lineage>
        <taxon>Bacteria</taxon>
        <taxon>Bacillati</taxon>
        <taxon>Actinomycetota</taxon>
        <taxon>Actinomycetes</taxon>
        <taxon>Kitasatosporales</taxon>
        <taxon>Streptomycetaceae</taxon>
        <taxon>Streptomyces</taxon>
    </lineage>
</organism>
<gene>
    <name evidence="4" type="ORF">M1E25_03590</name>
</gene>
<evidence type="ECO:0000313" key="4">
    <source>
        <dbReference type="EMBL" id="MCM2576447.1"/>
    </source>
</evidence>
<feature type="transmembrane region" description="Helical" evidence="2">
    <location>
        <begin position="58"/>
        <end position="76"/>
    </location>
</feature>
<feature type="region of interest" description="Disordered" evidence="1">
    <location>
        <begin position="550"/>
        <end position="603"/>
    </location>
</feature>
<keyword evidence="5" id="KW-1185">Reference proteome</keyword>
<dbReference type="PANTHER" id="PTHR42736">
    <property type="entry name" value="PROTEIN-GLUTAMINE GAMMA-GLUTAMYLTRANSFERASE"/>
    <property type="match status" value="1"/>
</dbReference>
<reference evidence="4" key="1">
    <citation type="journal article" date="2023" name="Int. J. Syst. Evol. Microbiol.">
        <title>Streptomyces meridianus sp. nov. isolated from brackish water of the Tagus estuary in Alcochete, Portugal.</title>
        <authorList>
            <person name="Santos J.D.N."/>
            <person name="Klimek D."/>
            <person name="Calusinska M."/>
            <person name="Lobo Da Cunha A."/>
            <person name="Catita J."/>
            <person name="Goncalves H."/>
            <person name="Gonzalez I."/>
            <person name="Reyes F."/>
            <person name="Lage O.M."/>
        </authorList>
    </citation>
    <scope>NUCLEOTIDE SEQUENCE</scope>
    <source>
        <strain evidence="4">MTZ3.1</strain>
    </source>
</reference>
<dbReference type="Gene3D" id="3.10.620.30">
    <property type="match status" value="1"/>
</dbReference>
<dbReference type="Pfam" id="PF11992">
    <property type="entry name" value="TgpA_N"/>
    <property type="match status" value="1"/>
</dbReference>